<dbReference type="Pfam" id="PF00128">
    <property type="entry name" value="Alpha-amylase"/>
    <property type="match status" value="2"/>
</dbReference>
<dbReference type="InterPro" id="IPR044505">
    <property type="entry name" value="GlgX_Isoamylase_N_E_set"/>
</dbReference>
<organism evidence="6 7">
    <name type="scientific">Mycetocola zhujimingii</name>
    <dbReference type="NCBI Taxonomy" id="2079792"/>
    <lineage>
        <taxon>Bacteria</taxon>
        <taxon>Bacillati</taxon>
        <taxon>Actinomycetota</taxon>
        <taxon>Actinomycetes</taxon>
        <taxon>Micrococcales</taxon>
        <taxon>Microbacteriaceae</taxon>
        <taxon>Mycetocola</taxon>
    </lineage>
</organism>
<dbReference type="InterPro" id="IPR014756">
    <property type="entry name" value="Ig_E-set"/>
</dbReference>
<dbReference type="RefSeq" id="WP_108961799.1">
    <property type="nucleotide sequence ID" value="NZ_QEFB01000001.1"/>
</dbReference>
<dbReference type="GO" id="GO:0005980">
    <property type="term" value="P:glycogen catabolic process"/>
    <property type="evidence" value="ECO:0007669"/>
    <property type="project" value="InterPro"/>
</dbReference>
<dbReference type="SUPFAM" id="SSF51445">
    <property type="entry name" value="(Trans)glycosidases"/>
    <property type="match status" value="1"/>
</dbReference>
<gene>
    <name evidence="6" type="primary">glgX</name>
    <name evidence="6" type="ORF">DF223_00080</name>
</gene>
<keyword evidence="7" id="KW-1185">Reference proteome</keyword>
<evidence type="ECO:0000313" key="6">
    <source>
        <dbReference type="EMBL" id="PWC07807.1"/>
    </source>
</evidence>
<dbReference type="CDD" id="cd11326">
    <property type="entry name" value="AmyAc_Glg_debranch"/>
    <property type="match status" value="1"/>
</dbReference>
<dbReference type="InterPro" id="IPR017853">
    <property type="entry name" value="GH"/>
</dbReference>
<proteinExistence type="inferred from homology"/>
<feature type="region of interest" description="Disordered" evidence="4">
    <location>
        <begin position="465"/>
        <end position="494"/>
    </location>
</feature>
<keyword evidence="3" id="KW-0326">Glycosidase</keyword>
<dbReference type="PANTHER" id="PTHR43002">
    <property type="entry name" value="GLYCOGEN DEBRANCHING ENZYME"/>
    <property type="match status" value="1"/>
</dbReference>
<evidence type="ECO:0000313" key="7">
    <source>
        <dbReference type="Proteomes" id="UP000244962"/>
    </source>
</evidence>
<dbReference type="CDD" id="cd02856">
    <property type="entry name" value="E_set_GDE_Isoamylase_N"/>
    <property type="match status" value="1"/>
</dbReference>
<dbReference type="InterPro" id="IPR006047">
    <property type="entry name" value="GH13_cat_dom"/>
</dbReference>
<evidence type="ECO:0000256" key="2">
    <source>
        <dbReference type="ARBA" id="ARBA00022801"/>
    </source>
</evidence>
<dbReference type="Pfam" id="PF02922">
    <property type="entry name" value="CBM_48"/>
    <property type="match status" value="1"/>
</dbReference>
<feature type="domain" description="Glycosyl hydrolase family 13 catalytic" evidence="5">
    <location>
        <begin position="132"/>
        <end position="566"/>
    </location>
</feature>
<dbReference type="AlphaFoldDB" id="A0A2U1TFY1"/>
<dbReference type="SMART" id="SM00642">
    <property type="entry name" value="Aamy"/>
    <property type="match status" value="1"/>
</dbReference>
<reference evidence="7" key="1">
    <citation type="submission" date="2018-04" db="EMBL/GenBank/DDBJ databases">
        <authorList>
            <person name="Liu S."/>
            <person name="Wang Z."/>
            <person name="Li J."/>
        </authorList>
    </citation>
    <scope>NUCLEOTIDE SEQUENCE [LARGE SCALE GENOMIC DNA]</scope>
    <source>
        <strain evidence="7">622</strain>
    </source>
</reference>
<dbReference type="InterPro" id="IPR013780">
    <property type="entry name" value="Glyco_hydro_b"/>
</dbReference>
<protein>
    <submittedName>
        <fullName evidence="6">Glycogen debranching enzyme GlgX</fullName>
    </submittedName>
</protein>
<dbReference type="SUPFAM" id="SSF81296">
    <property type="entry name" value="E set domains"/>
    <property type="match status" value="1"/>
</dbReference>
<dbReference type="InterPro" id="IPR013783">
    <property type="entry name" value="Ig-like_fold"/>
</dbReference>
<dbReference type="SUPFAM" id="SSF51011">
    <property type="entry name" value="Glycosyl hydrolase domain"/>
    <property type="match status" value="1"/>
</dbReference>
<dbReference type="GO" id="GO:0004135">
    <property type="term" value="F:amylo-alpha-1,6-glucosidase activity"/>
    <property type="evidence" value="ECO:0007669"/>
    <property type="project" value="InterPro"/>
</dbReference>
<comment type="similarity">
    <text evidence="1">Belongs to the glycosyl hydrolase 13 family.</text>
</comment>
<keyword evidence="2" id="KW-0378">Hydrolase</keyword>
<dbReference type="InterPro" id="IPR011837">
    <property type="entry name" value="Glycogen_debranch_GlgX"/>
</dbReference>
<dbReference type="Gene3D" id="2.60.40.1180">
    <property type="entry name" value="Golgi alpha-mannosidase II"/>
    <property type="match status" value="1"/>
</dbReference>
<accession>A0A2U1TFY1</accession>
<dbReference type="Gene3D" id="3.20.20.80">
    <property type="entry name" value="Glycosidases"/>
    <property type="match status" value="1"/>
</dbReference>
<comment type="caution">
    <text evidence="6">The sequence shown here is derived from an EMBL/GenBank/DDBJ whole genome shotgun (WGS) entry which is preliminary data.</text>
</comment>
<evidence type="ECO:0000256" key="3">
    <source>
        <dbReference type="ARBA" id="ARBA00023295"/>
    </source>
</evidence>
<dbReference type="InterPro" id="IPR004193">
    <property type="entry name" value="Glyco_hydro_13_N"/>
</dbReference>
<evidence type="ECO:0000256" key="1">
    <source>
        <dbReference type="ARBA" id="ARBA00008061"/>
    </source>
</evidence>
<evidence type="ECO:0000256" key="4">
    <source>
        <dbReference type="SAM" id="MobiDB-lite"/>
    </source>
</evidence>
<dbReference type="Proteomes" id="UP000244962">
    <property type="component" value="Unassembled WGS sequence"/>
</dbReference>
<dbReference type="Gene3D" id="2.60.40.10">
    <property type="entry name" value="Immunoglobulins"/>
    <property type="match status" value="1"/>
</dbReference>
<dbReference type="NCBIfam" id="TIGR02100">
    <property type="entry name" value="glgX_debranch"/>
    <property type="match status" value="1"/>
</dbReference>
<name>A0A2U1TFY1_9MICO</name>
<evidence type="ECO:0000259" key="5">
    <source>
        <dbReference type="SMART" id="SM00642"/>
    </source>
</evidence>
<sequence>MESWPGTAYPLGATYDGSGTNFAIYSEAAERIELCLFDEDGTETRVELRDSEAYVWHCYLPEAQPGQRYGYRVHGEYAPEKGKRLNPNKLLLDPYAKATCGTYDWDQSLFSYNFGDPDSRNDEDSAAHSMLSVVVNPFFDWSGDRHPRTPYNSSVIYEAHVKGLTKLNDQIPEAQRGTYAGIAHPATIEHLQRLGVTAIELMPVHQFVQDSTLLDKGLRNYWGYNTIGFFAPHNEYSSTGEAGQQVQEFKGMVKSLHAADIEVILDVVYNHTAEGNHMGPTLSFRGIDNEAYYRLEDNDKRYYTDYTGTGNTLNVRHPHSLQLIMDSLRYWVTEMHVDGFRFDLASALARDLYEVDKLSTFFELVQQDPIVSQVKLIAEPWDVGPGGYQVGNFPSQWTEWNGKYRDTVRDFWRGEPSTLGEFAARITGSADLYEHSGRRPVASINFVTAHDGFTMRDLVSYNEKHNEANGEDNNDGESHNRSWNSGVEGDTDDPEVLGLRARQQRNMIATLLLSQGVPMILHGDELGRTQHGNNNGYAQDNELTWLHWDVVDVPLIEFTSAVARLRKEHPVFRRSRFFDGRPVRRGEGEPLPDIVWLNEGGMEMQPEDWDEELAKTVGVFFNGEGIRERDARGQNVSDVHFLLYFNADAEDAEFTLPPEEYSAEWEIVVDTAGEGADSVPRAAGSTQTVKGRSLLVMRAYTAPEAEPDHSVAASLAVLSGSQTTSSTDVKPGAVS</sequence>
<dbReference type="EMBL" id="QEFB01000001">
    <property type="protein sequence ID" value="PWC07807.1"/>
    <property type="molecule type" value="Genomic_DNA"/>
</dbReference>